<keyword evidence="3" id="KW-0862">Zinc</keyword>
<dbReference type="GO" id="GO:0008270">
    <property type="term" value="F:zinc ion binding"/>
    <property type="evidence" value="ECO:0007669"/>
    <property type="project" value="UniProtKB-KW"/>
</dbReference>
<dbReference type="PANTHER" id="PTHR46309">
    <property type="entry name" value="PHD FINGER PROTEIN 12"/>
    <property type="match status" value="1"/>
</dbReference>
<dbReference type="AlphaFoldDB" id="A0A914LX86"/>
<dbReference type="GO" id="GO:0070822">
    <property type="term" value="C:Sin3-type complex"/>
    <property type="evidence" value="ECO:0007669"/>
    <property type="project" value="TreeGrafter"/>
</dbReference>
<accession>A0A914LX86</accession>
<proteinExistence type="predicted"/>
<dbReference type="SUPFAM" id="SSF57903">
    <property type="entry name" value="FYVE/PHD zinc finger"/>
    <property type="match status" value="2"/>
</dbReference>
<keyword evidence="1" id="KW-0479">Metal-binding</keyword>
<keyword evidence="7" id="KW-1185">Reference proteome</keyword>
<dbReference type="InterPro" id="IPR001965">
    <property type="entry name" value="Znf_PHD"/>
</dbReference>
<evidence type="ECO:0000256" key="3">
    <source>
        <dbReference type="ARBA" id="ARBA00022833"/>
    </source>
</evidence>
<dbReference type="InterPro" id="IPR019787">
    <property type="entry name" value="Znf_PHD-finger"/>
</dbReference>
<dbReference type="Gene3D" id="3.30.40.10">
    <property type="entry name" value="Zinc/RING finger domain, C3HC4 (zinc finger)"/>
    <property type="match status" value="2"/>
</dbReference>
<evidence type="ECO:0000313" key="8">
    <source>
        <dbReference type="WBParaSite" id="Minc3s00772g17142"/>
    </source>
</evidence>
<evidence type="ECO:0000256" key="5">
    <source>
        <dbReference type="SAM" id="Coils"/>
    </source>
</evidence>
<feature type="coiled-coil region" evidence="5">
    <location>
        <begin position="340"/>
        <end position="367"/>
    </location>
</feature>
<evidence type="ECO:0000259" key="6">
    <source>
        <dbReference type="PROSITE" id="PS50016"/>
    </source>
</evidence>
<dbReference type="SMART" id="SM00249">
    <property type="entry name" value="PHD"/>
    <property type="match status" value="2"/>
</dbReference>
<keyword evidence="2 4" id="KW-0863">Zinc-finger</keyword>
<dbReference type="PANTHER" id="PTHR46309:SF1">
    <property type="entry name" value="PHD FINGER PROTEIN 12"/>
    <property type="match status" value="1"/>
</dbReference>
<evidence type="ECO:0000256" key="2">
    <source>
        <dbReference type="ARBA" id="ARBA00022771"/>
    </source>
</evidence>
<dbReference type="GO" id="GO:0000122">
    <property type="term" value="P:negative regulation of transcription by RNA polymerase II"/>
    <property type="evidence" value="ECO:0007669"/>
    <property type="project" value="TreeGrafter"/>
</dbReference>
<dbReference type="InterPro" id="IPR011011">
    <property type="entry name" value="Znf_FYVE_PHD"/>
</dbReference>
<name>A0A914LX86_MELIC</name>
<dbReference type="InterPro" id="IPR013083">
    <property type="entry name" value="Znf_RING/FYVE/PHD"/>
</dbReference>
<evidence type="ECO:0000256" key="1">
    <source>
        <dbReference type="ARBA" id="ARBA00022723"/>
    </source>
</evidence>
<organism evidence="7 8">
    <name type="scientific">Meloidogyne incognita</name>
    <name type="common">Southern root-knot nematode worm</name>
    <name type="synonym">Oxyuris incognita</name>
    <dbReference type="NCBI Taxonomy" id="6306"/>
    <lineage>
        <taxon>Eukaryota</taxon>
        <taxon>Metazoa</taxon>
        <taxon>Ecdysozoa</taxon>
        <taxon>Nematoda</taxon>
        <taxon>Chromadorea</taxon>
        <taxon>Rhabditida</taxon>
        <taxon>Tylenchina</taxon>
        <taxon>Tylenchomorpha</taxon>
        <taxon>Tylenchoidea</taxon>
        <taxon>Meloidogynidae</taxon>
        <taxon>Meloidogyninae</taxon>
        <taxon>Meloidogyne</taxon>
        <taxon>Meloidogyne incognita group</taxon>
    </lineage>
</organism>
<dbReference type="GO" id="GO:0003714">
    <property type="term" value="F:transcription corepressor activity"/>
    <property type="evidence" value="ECO:0007669"/>
    <property type="project" value="InterPro"/>
</dbReference>
<keyword evidence="5" id="KW-0175">Coiled coil</keyword>
<dbReference type="InterPro" id="IPR042163">
    <property type="entry name" value="PHF12"/>
</dbReference>
<reference evidence="8" key="1">
    <citation type="submission" date="2022-11" db="UniProtKB">
        <authorList>
            <consortium name="WormBaseParasite"/>
        </authorList>
    </citation>
    <scope>IDENTIFICATION</scope>
</reference>
<dbReference type="WBParaSite" id="Minc3s00772g17142">
    <property type="protein sequence ID" value="Minc3s00772g17142"/>
    <property type="gene ID" value="Minc3s00772g17142"/>
</dbReference>
<sequence>MSFVYESKHRNVSIIYDKDAGLSLDIEKTFQSPQQKRSTNSSGRSSPDGNYCCSCLELVGGKLYTCTRCKSSFHFVCHFPPLMVNNKRVDTRNWICNRCQMEISQKFEYIAHLNSQDPQQREDYHNKIFIRFLIKNRYKNKTLRDLAKAMRALNSREFSLGGLGVDDCYYKLPFDELFNLKNDQNLAKKSCFYCRRLEEKHVISCDFCHAKFCFDCLTPPLTACSNERFMCPLHVEKFVFGFSVIRWLISFCFDSETDSHLVNSLRVTDRIALWKEHNKLDKPEPLAVFYDFCTKLKDEKDQKVTEDVPNICLEESGKIEKISKRIGKNVRFGKTTFEVNKQVKEAYKFFQNTRDMFENELKDVEAANILVGMRNGGQTKKLIKSEPIVWTEYKAPCNIYNDSFVPNFHPDLLNNKLPIYAALQLLSGADLIEENHCKNYLIPIQSKFVTIGSGLLLKNNCIDLRQVLRQHVLIFFDKCKLAFEMVALTPYNELLKNCDKNICTCLNQKIKLEDLNDSHYLIPSYKNSSTLWSGALIRIGCLKFIFVGLGAL</sequence>
<protein>
    <submittedName>
        <fullName evidence="8">PHD-type domain-containing protein</fullName>
    </submittedName>
</protein>
<evidence type="ECO:0000313" key="7">
    <source>
        <dbReference type="Proteomes" id="UP000887563"/>
    </source>
</evidence>
<dbReference type="PROSITE" id="PS50016">
    <property type="entry name" value="ZF_PHD_2"/>
    <property type="match status" value="1"/>
</dbReference>
<dbReference type="Proteomes" id="UP000887563">
    <property type="component" value="Unplaced"/>
</dbReference>
<evidence type="ECO:0000256" key="4">
    <source>
        <dbReference type="PROSITE-ProRule" id="PRU00146"/>
    </source>
</evidence>
<feature type="domain" description="PHD-type" evidence="6">
    <location>
        <begin position="49"/>
        <end position="102"/>
    </location>
</feature>